<feature type="compositionally biased region" description="Basic and acidic residues" evidence="1">
    <location>
        <begin position="43"/>
        <end position="59"/>
    </location>
</feature>
<evidence type="ECO:0000313" key="3">
    <source>
        <dbReference type="Proteomes" id="UP000765509"/>
    </source>
</evidence>
<sequence>MLPQIHQGVMNPRNIVKKFLKEEEIVRYSNGWNPLSSKPQIKRIKEYHAKKKEASKEEAPVASTSKPLVNQPPQEGKNNKKKNLRKPYSPIYRIPKFQKDATGNGFNMARTMMEFKGKGSKEWGNPISQRNKFVS</sequence>
<evidence type="ECO:0000313" key="2">
    <source>
        <dbReference type="EMBL" id="MBW0465139.1"/>
    </source>
</evidence>
<comment type="caution">
    <text evidence="2">The sequence shown here is derived from an EMBL/GenBank/DDBJ whole genome shotgun (WGS) entry which is preliminary data.</text>
</comment>
<proteinExistence type="predicted"/>
<keyword evidence="3" id="KW-1185">Reference proteome</keyword>
<name>A0A9Q3BH18_9BASI</name>
<accession>A0A9Q3BH18</accession>
<reference evidence="2" key="1">
    <citation type="submission" date="2021-03" db="EMBL/GenBank/DDBJ databases">
        <title>Draft genome sequence of rust myrtle Austropuccinia psidii MF-1, a brazilian biotype.</title>
        <authorList>
            <person name="Quecine M.C."/>
            <person name="Pachon D.M.R."/>
            <person name="Bonatelli M.L."/>
            <person name="Correr F.H."/>
            <person name="Franceschini L.M."/>
            <person name="Leite T.F."/>
            <person name="Margarido G.R.A."/>
            <person name="Almeida C.A."/>
            <person name="Ferrarezi J.A."/>
            <person name="Labate C.A."/>
        </authorList>
    </citation>
    <scope>NUCLEOTIDE SEQUENCE</scope>
    <source>
        <strain evidence="2">MF-1</strain>
    </source>
</reference>
<dbReference type="AlphaFoldDB" id="A0A9Q3BH18"/>
<dbReference type="EMBL" id="AVOT02000963">
    <property type="protein sequence ID" value="MBW0465139.1"/>
    <property type="molecule type" value="Genomic_DNA"/>
</dbReference>
<organism evidence="2 3">
    <name type="scientific">Austropuccinia psidii MF-1</name>
    <dbReference type="NCBI Taxonomy" id="1389203"/>
    <lineage>
        <taxon>Eukaryota</taxon>
        <taxon>Fungi</taxon>
        <taxon>Dikarya</taxon>
        <taxon>Basidiomycota</taxon>
        <taxon>Pucciniomycotina</taxon>
        <taxon>Pucciniomycetes</taxon>
        <taxon>Pucciniales</taxon>
        <taxon>Sphaerophragmiaceae</taxon>
        <taxon>Austropuccinia</taxon>
    </lineage>
</organism>
<dbReference type="Proteomes" id="UP000765509">
    <property type="component" value="Unassembled WGS sequence"/>
</dbReference>
<gene>
    <name evidence="2" type="ORF">O181_004854</name>
</gene>
<feature type="compositionally biased region" description="Polar residues" evidence="1">
    <location>
        <begin position="63"/>
        <end position="73"/>
    </location>
</feature>
<evidence type="ECO:0000256" key="1">
    <source>
        <dbReference type="SAM" id="MobiDB-lite"/>
    </source>
</evidence>
<protein>
    <submittedName>
        <fullName evidence="2">Uncharacterized protein</fullName>
    </submittedName>
</protein>
<feature type="region of interest" description="Disordered" evidence="1">
    <location>
        <begin position="31"/>
        <end position="94"/>
    </location>
</feature>